<evidence type="ECO:0000313" key="1">
    <source>
        <dbReference type="EMBL" id="ARR02900.1"/>
    </source>
</evidence>
<organism evidence="1 2">
    <name type="scientific">Campylobacter vicugnae</name>
    <dbReference type="NCBI Taxonomy" id="1660076"/>
    <lineage>
        <taxon>Bacteria</taxon>
        <taxon>Pseudomonadati</taxon>
        <taxon>Campylobacterota</taxon>
        <taxon>Epsilonproteobacteria</taxon>
        <taxon>Campylobacterales</taxon>
        <taxon>Campylobacteraceae</taxon>
        <taxon>Campylobacter</taxon>
    </lineage>
</organism>
<dbReference type="AlphaFoldDB" id="A0A1X9T320"/>
<dbReference type="EMBL" id="CP018791">
    <property type="protein sequence ID" value="ARR02900.1"/>
    <property type="molecule type" value="Genomic_DNA"/>
</dbReference>
<evidence type="ECO:0000313" key="2">
    <source>
        <dbReference type="Proteomes" id="UP000194265"/>
    </source>
</evidence>
<proteinExistence type="predicted"/>
<reference evidence="1 2" key="1">
    <citation type="journal article" date="2017" name="Genome Biol. Evol.">
        <title>Comparative Genomic Analysis Identifies a Campylobacter Clade Deficient in Selenium Metabolism.</title>
        <authorList>
            <person name="Miller W.G."/>
            <person name="Yee E."/>
            <person name="Lopes B.S."/>
            <person name="Chapman M.H."/>
            <person name="Huynh S."/>
            <person name="Bono J.L."/>
            <person name="Parker C.T."/>
            <person name="Strachan N.J.C."/>
            <person name="Forbes K.J."/>
        </authorList>
    </citation>
    <scope>NUCLEOTIDE SEQUENCE [LARGE SCALE GENOMIC DNA]</scope>
    <source>
        <strain evidence="1 2">RM8964</strain>
    </source>
</reference>
<name>A0A1X9T320_9BACT</name>
<dbReference type="OrthoDB" id="5364716at2"/>
<accession>A0A1X9T320</accession>
<gene>
    <name evidence="1" type="ORF">CVIC8964_1521</name>
</gene>
<protein>
    <submittedName>
        <fullName evidence="1">Uncharacterized protein</fullName>
    </submittedName>
</protein>
<dbReference type="STRING" id="1660074.CVIC8964_1521"/>
<sequence length="83" mass="9915">MRIKRSIHNVDWMTPDDLEFEYGISIPLQTRLRMKKNYTSEASLKFAPIPFVKVGKLILYRRDDIDKWLETNTIKGETDELRE</sequence>
<dbReference type="Proteomes" id="UP000194265">
    <property type="component" value="Chromosome"/>
</dbReference>
<dbReference type="RefSeq" id="WP_086255956.1">
    <property type="nucleotide sequence ID" value="NZ_CP018791.1"/>
</dbReference>